<comment type="similarity">
    <text evidence="2">Belongs to the class-I aminoacyl-tRNA synthetase family.</text>
</comment>
<evidence type="ECO:0000313" key="12">
    <source>
        <dbReference type="EMBL" id="GAH74423.1"/>
    </source>
</evidence>
<dbReference type="SMART" id="SM00836">
    <property type="entry name" value="DALR_1"/>
    <property type="match status" value="1"/>
</dbReference>
<organism evidence="12">
    <name type="scientific">marine sediment metagenome</name>
    <dbReference type="NCBI Taxonomy" id="412755"/>
    <lineage>
        <taxon>unclassified sequences</taxon>
        <taxon>metagenomes</taxon>
        <taxon>ecological metagenomes</taxon>
    </lineage>
</organism>
<keyword evidence="5" id="KW-0436">Ligase</keyword>
<dbReference type="EMBL" id="BARU01028781">
    <property type="protein sequence ID" value="GAH74423.1"/>
    <property type="molecule type" value="Genomic_DNA"/>
</dbReference>
<name>X1JXA6_9ZZZZ</name>
<keyword evidence="7" id="KW-0067">ATP-binding</keyword>
<evidence type="ECO:0000259" key="11">
    <source>
        <dbReference type="SMART" id="SM00836"/>
    </source>
</evidence>
<dbReference type="InterPro" id="IPR001278">
    <property type="entry name" value="Arg-tRNA-ligase"/>
</dbReference>
<gene>
    <name evidence="12" type="ORF">S03H2_45897</name>
</gene>
<evidence type="ECO:0000256" key="10">
    <source>
        <dbReference type="ARBA" id="ARBA00049339"/>
    </source>
</evidence>
<evidence type="ECO:0000256" key="2">
    <source>
        <dbReference type="ARBA" id="ARBA00005594"/>
    </source>
</evidence>
<dbReference type="InterPro" id="IPR008909">
    <property type="entry name" value="DALR_anticod-bd"/>
</dbReference>
<dbReference type="SUPFAM" id="SSF47323">
    <property type="entry name" value="Anticodon-binding domain of a subclass of class I aminoacyl-tRNA synthetases"/>
    <property type="match status" value="1"/>
</dbReference>
<dbReference type="GO" id="GO:0004814">
    <property type="term" value="F:arginine-tRNA ligase activity"/>
    <property type="evidence" value="ECO:0007669"/>
    <property type="project" value="UniProtKB-EC"/>
</dbReference>
<comment type="caution">
    <text evidence="12">The sequence shown here is derived from an EMBL/GenBank/DDBJ whole genome shotgun (WGS) entry which is preliminary data.</text>
</comment>
<comment type="subcellular location">
    <subcellularLocation>
        <location evidence="1">Cytoplasm</location>
    </subcellularLocation>
</comment>
<dbReference type="InterPro" id="IPR009080">
    <property type="entry name" value="tRNAsynth_Ia_anticodon-bd"/>
</dbReference>
<dbReference type="FunFam" id="1.10.730.10:FF:000008">
    <property type="entry name" value="Arginine--tRNA ligase"/>
    <property type="match status" value="1"/>
</dbReference>
<keyword evidence="8" id="KW-0648">Protein biosynthesis</keyword>
<protein>
    <recommendedName>
        <fullName evidence="3">arginine--tRNA ligase</fullName>
        <ecNumber evidence="3">6.1.1.19</ecNumber>
    </recommendedName>
</protein>
<accession>X1JXA6</accession>
<dbReference type="PANTHER" id="PTHR11956">
    <property type="entry name" value="ARGINYL-TRNA SYNTHETASE"/>
    <property type="match status" value="1"/>
</dbReference>
<dbReference type="GO" id="GO:0006420">
    <property type="term" value="P:arginyl-tRNA aminoacylation"/>
    <property type="evidence" value="ECO:0007669"/>
    <property type="project" value="InterPro"/>
</dbReference>
<evidence type="ECO:0000256" key="1">
    <source>
        <dbReference type="ARBA" id="ARBA00004496"/>
    </source>
</evidence>
<evidence type="ECO:0000256" key="8">
    <source>
        <dbReference type="ARBA" id="ARBA00022917"/>
    </source>
</evidence>
<evidence type="ECO:0000256" key="4">
    <source>
        <dbReference type="ARBA" id="ARBA00022490"/>
    </source>
</evidence>
<reference evidence="12" key="1">
    <citation type="journal article" date="2014" name="Front. Microbiol.">
        <title>High frequency of phylogenetically diverse reductive dehalogenase-homologous genes in deep subseafloor sedimentary metagenomes.</title>
        <authorList>
            <person name="Kawai M."/>
            <person name="Futagami T."/>
            <person name="Toyoda A."/>
            <person name="Takaki Y."/>
            <person name="Nishi S."/>
            <person name="Hori S."/>
            <person name="Arai W."/>
            <person name="Tsubouchi T."/>
            <person name="Morono Y."/>
            <person name="Uchiyama I."/>
            <person name="Ito T."/>
            <person name="Fujiyama A."/>
            <person name="Inagaki F."/>
            <person name="Takami H."/>
        </authorList>
    </citation>
    <scope>NUCLEOTIDE SEQUENCE</scope>
    <source>
        <strain evidence="12">Expedition CK06-06</strain>
    </source>
</reference>
<keyword evidence="6" id="KW-0547">Nucleotide-binding</keyword>
<evidence type="ECO:0000256" key="7">
    <source>
        <dbReference type="ARBA" id="ARBA00022840"/>
    </source>
</evidence>
<proteinExistence type="inferred from homology"/>
<dbReference type="PANTHER" id="PTHR11956:SF5">
    <property type="entry name" value="ARGININE--TRNA LIGASE, CYTOPLASMIC"/>
    <property type="match status" value="1"/>
</dbReference>
<dbReference type="CDD" id="cd07956">
    <property type="entry name" value="Anticodon_Ia_Arg"/>
    <property type="match status" value="1"/>
</dbReference>
<dbReference type="EC" id="6.1.1.19" evidence="3"/>
<evidence type="ECO:0000256" key="6">
    <source>
        <dbReference type="ARBA" id="ARBA00022741"/>
    </source>
</evidence>
<dbReference type="Pfam" id="PF05746">
    <property type="entry name" value="DALR_1"/>
    <property type="match status" value="1"/>
</dbReference>
<dbReference type="GO" id="GO:0005737">
    <property type="term" value="C:cytoplasm"/>
    <property type="evidence" value="ECO:0007669"/>
    <property type="project" value="UniProtKB-SubCell"/>
</dbReference>
<dbReference type="Gene3D" id="3.40.50.620">
    <property type="entry name" value="HUPs"/>
    <property type="match status" value="1"/>
</dbReference>
<dbReference type="AlphaFoldDB" id="X1JXA6"/>
<dbReference type="GO" id="GO:0005524">
    <property type="term" value="F:ATP binding"/>
    <property type="evidence" value="ECO:0007669"/>
    <property type="project" value="UniProtKB-KW"/>
</dbReference>
<keyword evidence="4" id="KW-0963">Cytoplasm</keyword>
<sequence>NGDLTKVIDIWGADHHGYIKRMKAAAQALGYPEGFLDVLIVQFVTLIKDGKEVGMSTRGGEFVTLRDLIQEVGKDVARYFFLMRSYDSHTEFDLNVAKSQSMENPVYYIQYAYARICSIIKKAEQEGIKIDKNKEVNLHLLDKEEEIELIKKLSSLKEVVRKSALTWKPHLLTTYLYDLASSFHKYYTVHRVITEDTELTKARLILIDCTRIVLFNTLKVLGISAPESM</sequence>
<feature type="non-terminal residue" evidence="12">
    <location>
        <position position="1"/>
    </location>
</feature>
<evidence type="ECO:0000256" key="3">
    <source>
        <dbReference type="ARBA" id="ARBA00012837"/>
    </source>
</evidence>
<comment type="catalytic activity">
    <reaction evidence="10">
        <text>tRNA(Arg) + L-arginine + ATP = L-arginyl-tRNA(Arg) + AMP + diphosphate</text>
        <dbReference type="Rhea" id="RHEA:20301"/>
        <dbReference type="Rhea" id="RHEA-COMP:9658"/>
        <dbReference type="Rhea" id="RHEA-COMP:9673"/>
        <dbReference type="ChEBI" id="CHEBI:30616"/>
        <dbReference type="ChEBI" id="CHEBI:32682"/>
        <dbReference type="ChEBI" id="CHEBI:33019"/>
        <dbReference type="ChEBI" id="CHEBI:78442"/>
        <dbReference type="ChEBI" id="CHEBI:78513"/>
        <dbReference type="ChEBI" id="CHEBI:456215"/>
        <dbReference type="EC" id="6.1.1.19"/>
    </reaction>
</comment>
<keyword evidence="9" id="KW-0030">Aminoacyl-tRNA synthetase</keyword>
<dbReference type="SUPFAM" id="SSF52374">
    <property type="entry name" value="Nucleotidylyl transferase"/>
    <property type="match status" value="1"/>
</dbReference>
<dbReference type="Gene3D" id="1.10.730.10">
    <property type="entry name" value="Isoleucyl-tRNA Synthetase, Domain 1"/>
    <property type="match status" value="1"/>
</dbReference>
<evidence type="ECO:0000256" key="9">
    <source>
        <dbReference type="ARBA" id="ARBA00023146"/>
    </source>
</evidence>
<feature type="domain" description="DALR anticodon binding" evidence="11">
    <location>
        <begin position="109"/>
        <end position="229"/>
    </location>
</feature>
<evidence type="ECO:0000256" key="5">
    <source>
        <dbReference type="ARBA" id="ARBA00022598"/>
    </source>
</evidence>
<dbReference type="InterPro" id="IPR014729">
    <property type="entry name" value="Rossmann-like_a/b/a_fold"/>
</dbReference>